<dbReference type="AlphaFoldDB" id="A0A6M3LNS1"/>
<protein>
    <submittedName>
        <fullName evidence="1">Uncharacterized protein</fullName>
    </submittedName>
</protein>
<sequence length="57" mass="6784">MKKYEYCIYACTTVKIDNKTYKAGQVIDHDENGMFIQEKCQRLQSEGYNVAWQWGKK</sequence>
<evidence type="ECO:0000313" key="1">
    <source>
        <dbReference type="EMBL" id="QJA94761.1"/>
    </source>
</evidence>
<name>A0A6M3LNS1_9ZZZZ</name>
<dbReference type="EMBL" id="MT143259">
    <property type="protein sequence ID" value="QJA94761.1"/>
    <property type="molecule type" value="Genomic_DNA"/>
</dbReference>
<organism evidence="1">
    <name type="scientific">viral metagenome</name>
    <dbReference type="NCBI Taxonomy" id="1070528"/>
    <lineage>
        <taxon>unclassified sequences</taxon>
        <taxon>metagenomes</taxon>
        <taxon>organismal metagenomes</taxon>
    </lineage>
</organism>
<proteinExistence type="predicted"/>
<accession>A0A6M3LNS1</accession>
<gene>
    <name evidence="1" type="ORF">MM415B03750_0001</name>
</gene>
<reference evidence="1" key="1">
    <citation type="submission" date="2020-03" db="EMBL/GenBank/DDBJ databases">
        <title>The deep terrestrial virosphere.</title>
        <authorList>
            <person name="Holmfeldt K."/>
            <person name="Nilsson E."/>
            <person name="Simone D."/>
            <person name="Lopez-Fernandez M."/>
            <person name="Wu X."/>
            <person name="de Brujin I."/>
            <person name="Lundin D."/>
            <person name="Andersson A."/>
            <person name="Bertilsson S."/>
            <person name="Dopson M."/>
        </authorList>
    </citation>
    <scope>NUCLEOTIDE SEQUENCE</scope>
    <source>
        <strain evidence="1">MM415B03750</strain>
    </source>
</reference>